<keyword evidence="2" id="KW-1185">Reference proteome</keyword>
<organism evidence="1 2">
    <name type="scientific">Algoriphagus antarcticus</name>
    <dbReference type="NCBI Taxonomy" id="238540"/>
    <lineage>
        <taxon>Bacteria</taxon>
        <taxon>Pseudomonadati</taxon>
        <taxon>Bacteroidota</taxon>
        <taxon>Cytophagia</taxon>
        <taxon>Cytophagales</taxon>
        <taxon>Cyclobacteriaceae</taxon>
        <taxon>Algoriphagus</taxon>
    </lineage>
</organism>
<proteinExistence type="predicted"/>
<accession>A0A3E0DXG7</accession>
<sequence length="35" mass="3951">MKSSMLQATDGGKIIRYARFHPDISGQVVAFQRKL</sequence>
<comment type="caution">
    <text evidence="1">The sequence shown here is derived from an EMBL/GenBank/DDBJ whole genome shotgun (WGS) entry which is preliminary data.</text>
</comment>
<dbReference type="EMBL" id="QUNF01000010">
    <property type="protein sequence ID" value="REG88259.1"/>
    <property type="molecule type" value="Genomic_DNA"/>
</dbReference>
<dbReference type="AlphaFoldDB" id="A0A3E0DXG7"/>
<evidence type="ECO:0000313" key="2">
    <source>
        <dbReference type="Proteomes" id="UP000256405"/>
    </source>
</evidence>
<protein>
    <submittedName>
        <fullName evidence="1">Uncharacterized protein</fullName>
    </submittedName>
</protein>
<gene>
    <name evidence="1" type="ORF">C8N25_11037</name>
</gene>
<evidence type="ECO:0000313" key="1">
    <source>
        <dbReference type="EMBL" id="REG88259.1"/>
    </source>
</evidence>
<reference evidence="1 2" key="1">
    <citation type="submission" date="2018-08" db="EMBL/GenBank/DDBJ databases">
        <title>Genomic Encyclopedia of Archaeal and Bacterial Type Strains, Phase II (KMG-II): from individual species to whole genera.</title>
        <authorList>
            <person name="Goeker M."/>
        </authorList>
    </citation>
    <scope>NUCLEOTIDE SEQUENCE [LARGE SCALE GENOMIC DNA]</scope>
    <source>
        <strain evidence="1 2">DSM 15986</strain>
    </source>
</reference>
<name>A0A3E0DXG7_9BACT</name>
<dbReference type="Proteomes" id="UP000256405">
    <property type="component" value="Unassembled WGS sequence"/>
</dbReference>